<keyword evidence="1" id="KW-0418">Kinase</keyword>
<dbReference type="GO" id="GO:0016301">
    <property type="term" value="F:kinase activity"/>
    <property type="evidence" value="ECO:0007669"/>
    <property type="project" value="UniProtKB-KW"/>
</dbReference>
<reference evidence="2" key="1">
    <citation type="journal article" date="2019" name="Int. J. Syst. Evol. Microbiol.">
        <title>The Global Catalogue of Microorganisms (GCM) 10K type strain sequencing project: providing services to taxonomists for standard genome sequencing and annotation.</title>
        <authorList>
            <consortium name="The Broad Institute Genomics Platform"/>
            <consortium name="The Broad Institute Genome Sequencing Center for Infectious Disease"/>
            <person name="Wu L."/>
            <person name="Ma J."/>
        </authorList>
    </citation>
    <scope>NUCLEOTIDE SEQUENCE [LARGE SCALE GENOMIC DNA]</scope>
    <source>
        <strain evidence="2">JCM 17695</strain>
    </source>
</reference>
<dbReference type="Proteomes" id="UP001596512">
    <property type="component" value="Unassembled WGS sequence"/>
</dbReference>
<name>A0ABW2TWU9_9PSEU</name>
<sequence length="199" mass="21830">MRPTFDELVARASALADRRRLLGVCGPPGAGKSTLAARLVDALDGRAALVGMDGFHLAQRVLDRLGTADRKGAPDTFDADGYVDLLARMRARTDKIVYAPLFDRALEEPIACAVPVPDDVPLVVTEGNYLLLWPRARALLDEVWYVDPGEDVRRERLARRHVDHGRTPEQAWERTLGSDERNAELIAGTAALADLLITP</sequence>
<proteinExistence type="predicted"/>
<dbReference type="PANTHER" id="PTHR10285">
    <property type="entry name" value="URIDINE KINASE"/>
    <property type="match status" value="1"/>
</dbReference>
<dbReference type="InterPro" id="IPR027417">
    <property type="entry name" value="P-loop_NTPase"/>
</dbReference>
<keyword evidence="2" id="KW-1185">Reference proteome</keyword>
<dbReference type="EMBL" id="JBHTEY010000004">
    <property type="protein sequence ID" value="MFC7618264.1"/>
    <property type="molecule type" value="Genomic_DNA"/>
</dbReference>
<accession>A0ABW2TWU9</accession>
<dbReference type="SUPFAM" id="SSF52540">
    <property type="entry name" value="P-loop containing nucleoside triphosphate hydrolases"/>
    <property type="match status" value="1"/>
</dbReference>
<dbReference type="Pfam" id="PF13671">
    <property type="entry name" value="AAA_33"/>
    <property type="match status" value="1"/>
</dbReference>
<protein>
    <submittedName>
        <fullName evidence="1">Nucleoside/nucleotide kinase family protein</fullName>
    </submittedName>
</protein>
<evidence type="ECO:0000313" key="2">
    <source>
        <dbReference type="Proteomes" id="UP001596512"/>
    </source>
</evidence>
<organism evidence="1 2">
    <name type="scientific">Actinokineospora soli</name>
    <dbReference type="NCBI Taxonomy" id="1048753"/>
    <lineage>
        <taxon>Bacteria</taxon>
        <taxon>Bacillati</taxon>
        <taxon>Actinomycetota</taxon>
        <taxon>Actinomycetes</taxon>
        <taxon>Pseudonocardiales</taxon>
        <taxon>Pseudonocardiaceae</taxon>
        <taxon>Actinokineospora</taxon>
    </lineage>
</organism>
<dbReference type="NCBIfam" id="NF006743">
    <property type="entry name" value="PRK09270.1-2"/>
    <property type="match status" value="1"/>
</dbReference>
<evidence type="ECO:0000313" key="1">
    <source>
        <dbReference type="EMBL" id="MFC7618264.1"/>
    </source>
</evidence>
<gene>
    <name evidence="1" type="ORF">ACFQV2_37700</name>
</gene>
<dbReference type="Gene3D" id="3.40.50.300">
    <property type="entry name" value="P-loop containing nucleotide triphosphate hydrolases"/>
    <property type="match status" value="1"/>
</dbReference>
<keyword evidence="1" id="KW-0808">Transferase</keyword>
<comment type="caution">
    <text evidence="1">The sequence shown here is derived from an EMBL/GenBank/DDBJ whole genome shotgun (WGS) entry which is preliminary data.</text>
</comment>